<dbReference type="Proteomes" id="UP001176059">
    <property type="component" value="Unassembled WGS sequence"/>
</dbReference>
<evidence type="ECO:0000256" key="1">
    <source>
        <dbReference type="ARBA" id="ARBA00004123"/>
    </source>
</evidence>
<feature type="region of interest" description="Disordered" evidence="8">
    <location>
        <begin position="284"/>
        <end position="359"/>
    </location>
</feature>
<evidence type="ECO:0000256" key="7">
    <source>
        <dbReference type="PROSITE-ProRule" id="PRU00042"/>
    </source>
</evidence>
<reference evidence="10" key="1">
    <citation type="submission" date="2022-08" db="EMBL/GenBank/DDBJ databases">
        <authorList>
            <consortium name="DOE Joint Genome Institute"/>
            <person name="Min B."/>
            <person name="Sierra-Patev S."/>
            <person name="Naranjo-Ortiz M."/>
            <person name="Looney B."/>
            <person name="Konkel Z."/>
            <person name="Slot J.C."/>
            <person name="Sakamoto Y."/>
            <person name="Steenwyk J.L."/>
            <person name="Rokas A."/>
            <person name="Carro J."/>
            <person name="Camarero S."/>
            <person name="Ferreira P."/>
            <person name="Molpeceres G."/>
            <person name="Ruiz-duenas F.J."/>
            <person name="Serrano A."/>
            <person name="Henrissat B."/>
            <person name="Drula E."/>
            <person name="Hughes K.W."/>
            <person name="Mata J.L."/>
            <person name="Ishikawa N.K."/>
            <person name="Vargas-Isla R."/>
            <person name="Ushijima S."/>
            <person name="Smith C.A."/>
            <person name="Ahrendt S."/>
            <person name="Andreopoulos W."/>
            <person name="He G."/>
            <person name="LaButti K."/>
            <person name="Lipzen A."/>
            <person name="Ng V."/>
            <person name="Riley R."/>
            <person name="Sandor L."/>
            <person name="Barry K."/>
            <person name="Martinez A.T."/>
            <person name="Xiao Y."/>
            <person name="Gibbons J.G."/>
            <person name="Terashima K."/>
            <person name="Hibbett D.S."/>
            <person name="Grigoriev I.V."/>
        </authorList>
    </citation>
    <scope>NUCLEOTIDE SEQUENCE</scope>
    <source>
        <strain evidence="10">ET3784</strain>
    </source>
</reference>
<dbReference type="Gene3D" id="3.30.160.60">
    <property type="entry name" value="Classic Zinc Finger"/>
    <property type="match status" value="2"/>
</dbReference>
<keyword evidence="6" id="KW-0539">Nucleus</keyword>
<evidence type="ECO:0000259" key="9">
    <source>
        <dbReference type="PROSITE" id="PS50157"/>
    </source>
</evidence>
<feature type="compositionally biased region" description="Polar residues" evidence="8">
    <location>
        <begin position="75"/>
        <end position="88"/>
    </location>
</feature>
<feature type="compositionally biased region" description="Polar residues" evidence="8">
    <location>
        <begin position="41"/>
        <end position="56"/>
    </location>
</feature>
<evidence type="ECO:0000313" key="11">
    <source>
        <dbReference type="Proteomes" id="UP001176059"/>
    </source>
</evidence>
<dbReference type="AlphaFoldDB" id="A0AA38J4E8"/>
<keyword evidence="4 7" id="KW-0863">Zinc-finger</keyword>
<dbReference type="PROSITE" id="PS00028">
    <property type="entry name" value="ZINC_FINGER_C2H2_1"/>
    <property type="match status" value="1"/>
</dbReference>
<gene>
    <name evidence="10" type="ORF">DFJ43DRAFT_728536</name>
</gene>
<dbReference type="FunFam" id="3.30.160.60:FF:002212">
    <property type="entry name" value="Zinc finger protein 672"/>
    <property type="match status" value="1"/>
</dbReference>
<dbReference type="PANTHER" id="PTHR24394">
    <property type="entry name" value="ZINC FINGER PROTEIN"/>
    <property type="match status" value="1"/>
</dbReference>
<feature type="compositionally biased region" description="Polar residues" evidence="8">
    <location>
        <begin position="331"/>
        <end position="349"/>
    </location>
</feature>
<dbReference type="Pfam" id="PF00096">
    <property type="entry name" value="zf-C2H2"/>
    <property type="match status" value="2"/>
</dbReference>
<dbReference type="GO" id="GO:0008270">
    <property type="term" value="F:zinc ion binding"/>
    <property type="evidence" value="ECO:0007669"/>
    <property type="project" value="UniProtKB-KW"/>
</dbReference>
<sequence length="450" mass="49026">MEAWQGHKEETHYYPDNTSTLFLTQNAATYTPAVNRYPVATTSHTGTTGDSFSDGSPPTGYPDHEYPYHFFDRGGTSTNGNPLSSSSTLPVASLNHHATGLSETVNPSSALCNDVYAEDIHPYQQTWDLPSSHGHAHAPLTDSAVLCPDFSFKSVPYSGLVPSPSTIKVPTPSEMAILMRPSGTSTTDITPIVPPTPLNMANDHLSAVHLSSAPPEEEFTLARERKHACSMCHKRFDRPSTLRKHLLVHTGEKAFQCETCGRRFGVASNLNRHVRRCILKPVNAMLSPPPATAGTDSSPEPSTPLSERARTATATATRTSTSTSPRPRTSHITQARSSRAQSQFLSQATCKRRRRAPSPSRWIPDSLRGFFLEELHKATSVPLPPVVPSAFEERNSMDENVGTAPYHPREWAFKPQLPGPGVSDYVFGGKDVGNFGGGGREQMLGRVLVF</sequence>
<feature type="compositionally biased region" description="Low complexity" evidence="8">
    <location>
        <begin position="311"/>
        <end position="327"/>
    </location>
</feature>
<evidence type="ECO:0000256" key="2">
    <source>
        <dbReference type="ARBA" id="ARBA00022723"/>
    </source>
</evidence>
<evidence type="ECO:0000256" key="4">
    <source>
        <dbReference type="ARBA" id="ARBA00022771"/>
    </source>
</evidence>
<organism evidence="10 11">
    <name type="scientific">Lentinula guzmanii</name>
    <dbReference type="NCBI Taxonomy" id="2804957"/>
    <lineage>
        <taxon>Eukaryota</taxon>
        <taxon>Fungi</taxon>
        <taxon>Dikarya</taxon>
        <taxon>Basidiomycota</taxon>
        <taxon>Agaricomycotina</taxon>
        <taxon>Agaricomycetes</taxon>
        <taxon>Agaricomycetidae</taxon>
        <taxon>Agaricales</taxon>
        <taxon>Marasmiineae</taxon>
        <taxon>Omphalotaceae</taxon>
        <taxon>Lentinula</taxon>
    </lineage>
</organism>
<keyword evidence="3" id="KW-0677">Repeat</keyword>
<evidence type="ECO:0000256" key="6">
    <source>
        <dbReference type="ARBA" id="ARBA00023242"/>
    </source>
</evidence>
<feature type="compositionally biased region" description="Polar residues" evidence="8">
    <location>
        <begin position="294"/>
        <end position="305"/>
    </location>
</feature>
<dbReference type="SMART" id="SM00355">
    <property type="entry name" value="ZnF_C2H2"/>
    <property type="match status" value="2"/>
</dbReference>
<keyword evidence="11" id="KW-1185">Reference proteome</keyword>
<dbReference type="GO" id="GO:0005634">
    <property type="term" value="C:nucleus"/>
    <property type="evidence" value="ECO:0007669"/>
    <property type="project" value="UniProtKB-SubCell"/>
</dbReference>
<name>A0AA38J4E8_9AGAR</name>
<accession>A0AA38J4E8</accession>
<evidence type="ECO:0000256" key="8">
    <source>
        <dbReference type="SAM" id="MobiDB-lite"/>
    </source>
</evidence>
<evidence type="ECO:0000256" key="3">
    <source>
        <dbReference type="ARBA" id="ARBA00022737"/>
    </source>
</evidence>
<evidence type="ECO:0000256" key="5">
    <source>
        <dbReference type="ARBA" id="ARBA00022833"/>
    </source>
</evidence>
<comment type="subcellular location">
    <subcellularLocation>
        <location evidence="1">Nucleus</location>
    </subcellularLocation>
</comment>
<dbReference type="SUPFAM" id="SSF57667">
    <property type="entry name" value="beta-beta-alpha zinc fingers"/>
    <property type="match status" value="1"/>
</dbReference>
<reference evidence="10" key="2">
    <citation type="journal article" date="2023" name="Proc. Natl. Acad. Sci. U.S.A.">
        <title>A global phylogenomic analysis of the shiitake genus Lentinula.</title>
        <authorList>
            <person name="Sierra-Patev S."/>
            <person name="Min B."/>
            <person name="Naranjo-Ortiz M."/>
            <person name="Looney B."/>
            <person name="Konkel Z."/>
            <person name="Slot J.C."/>
            <person name="Sakamoto Y."/>
            <person name="Steenwyk J.L."/>
            <person name="Rokas A."/>
            <person name="Carro J."/>
            <person name="Camarero S."/>
            <person name="Ferreira P."/>
            <person name="Molpeceres G."/>
            <person name="Ruiz-Duenas F.J."/>
            <person name="Serrano A."/>
            <person name="Henrissat B."/>
            <person name="Drula E."/>
            <person name="Hughes K.W."/>
            <person name="Mata J.L."/>
            <person name="Ishikawa N.K."/>
            <person name="Vargas-Isla R."/>
            <person name="Ushijima S."/>
            <person name="Smith C.A."/>
            <person name="Donoghue J."/>
            <person name="Ahrendt S."/>
            <person name="Andreopoulos W."/>
            <person name="He G."/>
            <person name="LaButti K."/>
            <person name="Lipzen A."/>
            <person name="Ng V."/>
            <person name="Riley R."/>
            <person name="Sandor L."/>
            <person name="Barry K."/>
            <person name="Martinez A.T."/>
            <person name="Xiao Y."/>
            <person name="Gibbons J.G."/>
            <person name="Terashima K."/>
            <person name="Grigoriev I.V."/>
            <person name="Hibbett D."/>
        </authorList>
    </citation>
    <scope>NUCLEOTIDE SEQUENCE</scope>
    <source>
        <strain evidence="10">ET3784</strain>
    </source>
</reference>
<dbReference type="InterPro" id="IPR013087">
    <property type="entry name" value="Znf_C2H2_type"/>
</dbReference>
<keyword evidence="2" id="KW-0479">Metal-binding</keyword>
<feature type="domain" description="C2H2-type" evidence="9">
    <location>
        <begin position="255"/>
        <end position="288"/>
    </location>
</feature>
<protein>
    <recommendedName>
        <fullName evidence="9">C2H2-type domain-containing protein</fullName>
    </recommendedName>
</protein>
<keyword evidence="5" id="KW-0862">Zinc</keyword>
<dbReference type="EMBL" id="JANVFO010000063">
    <property type="protein sequence ID" value="KAJ3720215.1"/>
    <property type="molecule type" value="Genomic_DNA"/>
</dbReference>
<dbReference type="PANTHER" id="PTHR24394:SF29">
    <property type="entry name" value="MYONEURIN"/>
    <property type="match status" value="1"/>
</dbReference>
<proteinExistence type="predicted"/>
<dbReference type="FunFam" id="3.30.160.60:FF:000690">
    <property type="entry name" value="Zinc finger protein 354C"/>
    <property type="match status" value="1"/>
</dbReference>
<feature type="domain" description="C2H2-type" evidence="9">
    <location>
        <begin position="227"/>
        <end position="254"/>
    </location>
</feature>
<comment type="caution">
    <text evidence="10">The sequence shown here is derived from an EMBL/GenBank/DDBJ whole genome shotgun (WGS) entry which is preliminary data.</text>
</comment>
<feature type="region of interest" description="Disordered" evidence="8">
    <location>
        <begin position="41"/>
        <end position="88"/>
    </location>
</feature>
<feature type="compositionally biased region" description="Basic and acidic residues" evidence="8">
    <location>
        <begin position="62"/>
        <end position="72"/>
    </location>
</feature>
<evidence type="ECO:0000313" key="10">
    <source>
        <dbReference type="EMBL" id="KAJ3720215.1"/>
    </source>
</evidence>
<dbReference type="PROSITE" id="PS50157">
    <property type="entry name" value="ZINC_FINGER_C2H2_2"/>
    <property type="match status" value="2"/>
</dbReference>
<dbReference type="InterPro" id="IPR036236">
    <property type="entry name" value="Znf_C2H2_sf"/>
</dbReference>
<dbReference type="GO" id="GO:0000981">
    <property type="term" value="F:DNA-binding transcription factor activity, RNA polymerase II-specific"/>
    <property type="evidence" value="ECO:0007669"/>
    <property type="project" value="TreeGrafter"/>
</dbReference>